<proteinExistence type="predicted"/>
<feature type="domain" description="CCHC-type" evidence="2">
    <location>
        <begin position="295"/>
        <end position="311"/>
    </location>
</feature>
<feature type="compositionally biased region" description="Basic and acidic residues" evidence="1">
    <location>
        <begin position="320"/>
        <end position="331"/>
    </location>
</feature>
<feature type="compositionally biased region" description="Basic and acidic residues" evidence="1">
    <location>
        <begin position="198"/>
        <end position="210"/>
    </location>
</feature>
<sequence>MTDLVRPHWPCFMLYPIPNVADESFVNEVLLHQVRRSIFLGFGRQRFVIAEMQDAGVAHFLAEYLLDPNKYEADPNFGGYLQMREGVLRLKGLLWRDSQRIKIIPSPVTIEDFYACGGQLPKHKFVKNAPVKGESKKAEGAAPAGKEDRTTPSKSFPKGVCQTCGSTDHFTRHCDGSGPASNDANHSTEEPPVGKSPFKRERDIKEENSPPKKSFPKGACQKCGSTDHFTRHCDGSGAAETANTSAKKEEEAVTPVPEKRRKEEQEHPHQKAKEEWVSPKKAETPSPAKTFPKGACQKCGSTDHFTRHCDGGASAPTETPHPKKTEEKTGVEKPPVAVSPPKREKEVKEGNSAAKKTFPKGACQKCGSEDHFTRHCDA</sequence>
<evidence type="ECO:0000313" key="4">
    <source>
        <dbReference type="Proteomes" id="UP000515908"/>
    </source>
</evidence>
<dbReference type="SMART" id="SM00343">
    <property type="entry name" value="ZnF_C2HC"/>
    <property type="match status" value="4"/>
</dbReference>
<dbReference type="AlphaFoldDB" id="A0A7G2CNZ2"/>
<dbReference type="InterPro" id="IPR001878">
    <property type="entry name" value="Znf_CCHC"/>
</dbReference>
<feature type="region of interest" description="Disordered" evidence="1">
    <location>
        <begin position="127"/>
        <end position="159"/>
    </location>
</feature>
<feature type="domain" description="CCHC-type" evidence="2">
    <location>
        <begin position="219"/>
        <end position="235"/>
    </location>
</feature>
<dbReference type="VEuPathDB" id="TriTrypDB:ADEAN_000873600"/>
<name>A0A7G2CNZ2_9TRYP</name>
<accession>A0A7G2CNZ2</accession>
<evidence type="ECO:0000259" key="2">
    <source>
        <dbReference type="SMART" id="SM00343"/>
    </source>
</evidence>
<feature type="domain" description="CCHC-type" evidence="2">
    <location>
        <begin position="160"/>
        <end position="176"/>
    </location>
</feature>
<dbReference type="Pfam" id="PF13917">
    <property type="entry name" value="zf-CCHC_3"/>
    <property type="match status" value="4"/>
</dbReference>
<feature type="compositionally biased region" description="Basic and acidic residues" evidence="1">
    <location>
        <begin position="133"/>
        <end position="151"/>
    </location>
</feature>
<keyword evidence="4" id="KW-1185">Reference proteome</keyword>
<evidence type="ECO:0000256" key="1">
    <source>
        <dbReference type="SAM" id="MobiDB-lite"/>
    </source>
</evidence>
<feature type="region of interest" description="Disordered" evidence="1">
    <location>
        <begin position="175"/>
        <end position="360"/>
    </location>
</feature>
<reference evidence="3 4" key="1">
    <citation type="submission" date="2020-08" db="EMBL/GenBank/DDBJ databases">
        <authorList>
            <person name="Newling K."/>
            <person name="Davey J."/>
            <person name="Forrester S."/>
        </authorList>
    </citation>
    <scope>NUCLEOTIDE SEQUENCE [LARGE SCALE GENOMIC DNA]</scope>
    <source>
        <strain evidence="4">Crithidia deanei Carvalho (ATCC PRA-265)</strain>
    </source>
</reference>
<dbReference type="Gene3D" id="4.10.60.10">
    <property type="entry name" value="Zinc finger, CCHC-type"/>
    <property type="match status" value="1"/>
</dbReference>
<dbReference type="GO" id="GO:0008270">
    <property type="term" value="F:zinc ion binding"/>
    <property type="evidence" value="ECO:0007669"/>
    <property type="project" value="InterPro"/>
</dbReference>
<organism evidence="3 4">
    <name type="scientific">Angomonas deanei</name>
    <dbReference type="NCBI Taxonomy" id="59799"/>
    <lineage>
        <taxon>Eukaryota</taxon>
        <taxon>Discoba</taxon>
        <taxon>Euglenozoa</taxon>
        <taxon>Kinetoplastea</taxon>
        <taxon>Metakinetoplastina</taxon>
        <taxon>Trypanosomatida</taxon>
        <taxon>Trypanosomatidae</taxon>
        <taxon>Strigomonadinae</taxon>
        <taxon>Angomonas</taxon>
    </lineage>
</organism>
<dbReference type="GO" id="GO:0003676">
    <property type="term" value="F:nucleic acid binding"/>
    <property type="evidence" value="ECO:0007669"/>
    <property type="project" value="InterPro"/>
</dbReference>
<dbReference type="EMBL" id="LR877164">
    <property type="protein sequence ID" value="CAD2221205.1"/>
    <property type="molecule type" value="Genomic_DNA"/>
</dbReference>
<feature type="compositionally biased region" description="Basic and acidic residues" evidence="1">
    <location>
        <begin position="246"/>
        <end position="283"/>
    </location>
</feature>
<feature type="domain" description="CCHC-type" evidence="2">
    <location>
        <begin position="362"/>
        <end position="378"/>
    </location>
</feature>
<dbReference type="Proteomes" id="UP000515908">
    <property type="component" value="Chromosome 20"/>
</dbReference>
<protein>
    <submittedName>
        <fullName evidence="3">Zinc knuckle, putative</fullName>
    </submittedName>
</protein>
<gene>
    <name evidence="3" type="ORF">ADEAN_000873600</name>
</gene>
<evidence type="ECO:0000313" key="3">
    <source>
        <dbReference type="EMBL" id="CAD2221205.1"/>
    </source>
</evidence>